<proteinExistence type="predicted"/>
<protein>
    <submittedName>
        <fullName evidence="1">Uncharacterized protein</fullName>
    </submittedName>
</protein>
<dbReference type="RefSeq" id="WP_087456725.1">
    <property type="nucleotide sequence ID" value="NZ_CP021434.1"/>
</dbReference>
<name>A0A1Y0INE7_9BACL</name>
<keyword evidence="2" id="KW-1185">Reference proteome</keyword>
<dbReference type="KEGG" id="tum:CBW65_10295"/>
<dbReference type="EMBL" id="CP021434">
    <property type="protein sequence ID" value="ARU61346.1"/>
    <property type="molecule type" value="Genomic_DNA"/>
</dbReference>
<gene>
    <name evidence="1" type="ORF">CBW65_10295</name>
</gene>
<accession>A0A1Y0INE7</accession>
<organism evidence="1 2">
    <name type="scientific">Tumebacillus avium</name>
    <dbReference type="NCBI Taxonomy" id="1903704"/>
    <lineage>
        <taxon>Bacteria</taxon>
        <taxon>Bacillati</taxon>
        <taxon>Bacillota</taxon>
        <taxon>Bacilli</taxon>
        <taxon>Bacillales</taxon>
        <taxon>Alicyclobacillaceae</taxon>
        <taxon>Tumebacillus</taxon>
    </lineage>
</organism>
<dbReference type="AlphaFoldDB" id="A0A1Y0INE7"/>
<reference evidence="2" key="1">
    <citation type="submission" date="2017-05" db="EMBL/GenBank/DDBJ databases">
        <authorList>
            <person name="Sung H."/>
        </authorList>
    </citation>
    <scope>NUCLEOTIDE SEQUENCE [LARGE SCALE GENOMIC DNA]</scope>
    <source>
        <strain evidence="2">AR23208</strain>
    </source>
</reference>
<dbReference type="Proteomes" id="UP000195437">
    <property type="component" value="Chromosome"/>
</dbReference>
<dbReference type="OrthoDB" id="9894746at2"/>
<sequence>MKVHETEWSRHFKALFQARLGDMQEMLLEEFFYDGTHLKVEIGVIQDSIIGRNSPYLFQVALEHNGRPLISVHLEDFEELERNRGLVEFLETVDGTRMPLGQAYKFNKIEVAPGLETNEIKAVAQALTLLIHDLGELIFGEEVEMARQPLALQETWKHVYGPDSGKVVDFNGIKYIRFDDARGWHSF</sequence>
<evidence type="ECO:0000313" key="2">
    <source>
        <dbReference type="Proteomes" id="UP000195437"/>
    </source>
</evidence>
<evidence type="ECO:0000313" key="1">
    <source>
        <dbReference type="EMBL" id="ARU61346.1"/>
    </source>
</evidence>